<comment type="caution">
    <text evidence="7">The sequence shown here is derived from an EMBL/GenBank/DDBJ whole genome shotgun (WGS) entry which is preliminary data.</text>
</comment>
<dbReference type="STRING" id="106004.A0A1Y2CJ89"/>
<keyword evidence="2" id="KW-0963">Cytoplasm</keyword>
<accession>A0A1Y2CJ89</accession>
<feature type="compositionally biased region" description="Low complexity" evidence="6">
    <location>
        <begin position="1271"/>
        <end position="1292"/>
    </location>
</feature>
<dbReference type="EMBL" id="MCGR01000118">
    <property type="protein sequence ID" value="ORY47093.1"/>
    <property type="molecule type" value="Genomic_DNA"/>
</dbReference>
<feature type="compositionally biased region" description="Low complexity" evidence="6">
    <location>
        <begin position="23"/>
        <end position="78"/>
    </location>
</feature>
<feature type="region of interest" description="Disordered" evidence="6">
    <location>
        <begin position="981"/>
        <end position="1014"/>
    </location>
</feature>
<dbReference type="OrthoDB" id="21128at2759"/>
<evidence type="ECO:0000256" key="5">
    <source>
        <dbReference type="SAM" id="Coils"/>
    </source>
</evidence>
<feature type="compositionally biased region" description="Low complexity" evidence="6">
    <location>
        <begin position="141"/>
        <end position="151"/>
    </location>
</feature>
<name>A0A1Y2CJ89_9BASI</name>
<keyword evidence="5" id="KW-0175">Coiled coil</keyword>
<feature type="compositionally biased region" description="Pro residues" evidence="6">
    <location>
        <begin position="230"/>
        <end position="254"/>
    </location>
</feature>
<sequence length="1489" mass="155202">MSTSAASLLDILRGHKPPPASPHSPSSAATAPTTTTTQGQAPSSPSAPTTTTGQQPQQQSAQPPGQPQLQGQQQPQPTDLDRLFHSAFSTTHPSSAPSPSPVPSSSLPHQLQGIIERPPVSPSRSPVLNGNGAGGGAAEASQSNSLLSLLQGMGGGGGGGGGTAEKEKEKQGYGEKQNGAVGGGAGNQAARDLLATLMGGGGGGQVNGATRTAETEEVQQSPNGQQEPSPSSPAPNPTSPSPPASLPSPVPTPKFAPFISPFDLLARAHAAEQASLPPSSSPVSAPAPAPAPGTTKSAIPPHLLPTPLSRPSSAASSDAYSSDGGAPSAPSSLPPTTAAGAGGGGGGSTLLASQYLALTPPSTPSSSPGLALPSTTEPQHLTISLSLPHLDSLSPSLPTHTPITLFPIPPHYASPGSASRVGIWERGIVYSTAKGRIRVIGREKGARGLLRGHEGVGDLRVAAGEARTRVVGSTGVEGRVCVWRIGESENGEITHSRLLLLSSPPSPTSTPASSTRFPLLRFHPHFPTNPLLALAVNDGRVFLLDLSSVLESEGGVEGGEELLYSLGKGAQCGGTITDLAFSPDGSAIVVLLADGSYSIRRSEKPSQVVLEGQVPPAAEGEGEGEGELDGVSFLSPSGSEGRPTALLISSKRGTLVRLLPLRSRSSAAAAAASTSINLTLPPTTSTDIDPQTHFSHHAYHHHSQSLYLSSSLRGSLFAFRLAFAPRQLLLGKEADSDADFLSLLNAIAGAREEGVRVSHVMEVPTEGRVLGFVLDEEIEEEGRMGALVVHEGGVHQVIFERPSPSSLSEAEQAGERDGEGEGEGEGEEGEVLGPDAPRRMSLESSILVSEEVQVVVDEADPLALAVSGGAGGGGGAAVNGTPASESPARRNGAPSFSNINSHSREPAVTPIQEETPSISPPPPPAAAEDKPLDSPSASAAFITSPSSPSLPTSSAQADALAQAQAEKVEIKLSGSAVNAAIRSMKAKNREKDKSAPGTSSPTASPASPAAAAAARDPIANAWATGVAPATTAKKGKGGKEGNEEVLRELRKLEESLPGKIAKVVGREMEKHAQRAEEDKLLDVAADTARQETMLKLVSTTLSKNTSRLVEAAIKEQVKSQVVPSIGRIVAGAVQEQIGRGIKEGLKETLPNEIEKLLYRPDLLAHLARNFSTTLAPSLERSLSSIVSNGVIPAFNASLNGAVEACMEGVRREMVDVRKEIVKEQSEAVVELEEEVHALRGDVVDLKAALERMEAVVASLAGRQQPLPPAAPQTQQYQQTPQHPQQPTRPVHQQQREVSGPAPSQALSPQHRQQPQQQQQQSPYSLPPIPRVPTPPQAYEEMFTNALLPQHEPTFASLVHLINSSPPTRLETIFPPAPQPPKLSPAVILSLAFRLSEVIAATDGPLEEEGRRQLHWVRKCLTAMDGKSPELTDFTPRILDSVITSLHNRCKRLHAMGDKRGMEESRTVEQYARAQQRLFASEQARETFRR</sequence>
<dbReference type="SUPFAM" id="SSF69322">
    <property type="entry name" value="Tricorn protease domain 2"/>
    <property type="match status" value="1"/>
</dbReference>
<feature type="compositionally biased region" description="Acidic residues" evidence="6">
    <location>
        <begin position="820"/>
        <end position="830"/>
    </location>
</feature>
<evidence type="ECO:0008006" key="9">
    <source>
        <dbReference type="Google" id="ProtNLM"/>
    </source>
</evidence>
<feature type="compositionally biased region" description="Gly residues" evidence="6">
    <location>
        <begin position="152"/>
        <end position="163"/>
    </location>
</feature>
<dbReference type="InterPro" id="IPR015943">
    <property type="entry name" value="WD40/YVTN_repeat-like_dom_sf"/>
</dbReference>
<keyword evidence="3" id="KW-0853">WD repeat</keyword>
<evidence type="ECO:0000256" key="3">
    <source>
        <dbReference type="ARBA" id="ARBA00022574"/>
    </source>
</evidence>
<feature type="compositionally biased region" description="Pro residues" evidence="6">
    <location>
        <begin position="1324"/>
        <end position="1335"/>
    </location>
</feature>
<feature type="region of interest" description="Disordered" evidence="6">
    <location>
        <begin position="800"/>
        <end position="837"/>
    </location>
</feature>
<proteinExistence type="predicted"/>
<feature type="compositionally biased region" description="Gly residues" evidence="6">
    <location>
        <begin position="868"/>
        <end position="877"/>
    </location>
</feature>
<feature type="compositionally biased region" description="Low complexity" evidence="6">
    <location>
        <begin position="943"/>
        <end position="965"/>
    </location>
</feature>
<dbReference type="GO" id="GO:0031087">
    <property type="term" value="P:deadenylation-independent decapping of nuclear-transcribed mRNA"/>
    <property type="evidence" value="ECO:0007669"/>
    <property type="project" value="InterPro"/>
</dbReference>
<dbReference type="GO" id="GO:0000932">
    <property type="term" value="C:P-body"/>
    <property type="evidence" value="ECO:0007669"/>
    <property type="project" value="TreeGrafter"/>
</dbReference>
<feature type="compositionally biased region" description="Low complexity" evidence="6">
    <location>
        <begin position="995"/>
        <end position="1014"/>
    </location>
</feature>
<feature type="region of interest" description="Disordered" evidence="6">
    <location>
        <begin position="868"/>
        <end position="965"/>
    </location>
</feature>
<feature type="region of interest" description="Disordered" evidence="6">
    <location>
        <begin position="1264"/>
        <end position="1335"/>
    </location>
</feature>
<feature type="compositionally biased region" description="Low complexity" evidence="6">
    <location>
        <begin position="274"/>
        <end position="284"/>
    </location>
</feature>
<feature type="region of interest" description="Disordered" evidence="6">
    <location>
        <begin position="1"/>
        <end position="257"/>
    </location>
</feature>
<dbReference type="Proteomes" id="UP000193467">
    <property type="component" value="Unassembled WGS sequence"/>
</dbReference>
<evidence type="ECO:0000313" key="7">
    <source>
        <dbReference type="EMBL" id="ORY47093.1"/>
    </source>
</evidence>
<evidence type="ECO:0000256" key="6">
    <source>
        <dbReference type="SAM" id="MobiDB-lite"/>
    </source>
</evidence>
<evidence type="ECO:0000256" key="4">
    <source>
        <dbReference type="ARBA" id="ARBA00022737"/>
    </source>
</evidence>
<feature type="compositionally biased region" description="Low complexity" evidence="6">
    <location>
        <begin position="85"/>
        <end position="95"/>
    </location>
</feature>
<feature type="compositionally biased region" description="Low complexity" evidence="6">
    <location>
        <begin position="1307"/>
        <end position="1323"/>
    </location>
</feature>
<evidence type="ECO:0000256" key="2">
    <source>
        <dbReference type="ARBA" id="ARBA00022490"/>
    </source>
</evidence>
<dbReference type="Gene3D" id="2.130.10.10">
    <property type="entry name" value="YVTN repeat-like/Quinoprotein amine dehydrogenase"/>
    <property type="match status" value="1"/>
</dbReference>
<feature type="compositionally biased region" description="Polar residues" evidence="6">
    <location>
        <begin position="207"/>
        <end position="227"/>
    </location>
</feature>
<dbReference type="InterPro" id="IPR045152">
    <property type="entry name" value="EDC4-like"/>
</dbReference>
<evidence type="ECO:0000313" key="8">
    <source>
        <dbReference type="Proteomes" id="UP000193467"/>
    </source>
</evidence>
<protein>
    <recommendedName>
        <fullName evidence="9">Enhancer of mRNA-decapping protein 4 WD40 repeat region domain-containing protein</fullName>
    </recommendedName>
</protein>
<organism evidence="7 8">
    <name type="scientific">Leucosporidium creatinivorum</name>
    <dbReference type="NCBI Taxonomy" id="106004"/>
    <lineage>
        <taxon>Eukaryota</taxon>
        <taxon>Fungi</taxon>
        <taxon>Dikarya</taxon>
        <taxon>Basidiomycota</taxon>
        <taxon>Pucciniomycotina</taxon>
        <taxon>Microbotryomycetes</taxon>
        <taxon>Leucosporidiales</taxon>
        <taxon>Leucosporidium</taxon>
    </lineage>
</organism>
<dbReference type="InParanoid" id="A0A1Y2CJ89"/>
<feature type="region of interest" description="Disordered" evidence="6">
    <location>
        <begin position="270"/>
        <end position="345"/>
    </location>
</feature>
<feature type="compositionally biased region" description="Basic and acidic residues" evidence="6">
    <location>
        <begin position="164"/>
        <end position="173"/>
    </location>
</feature>
<keyword evidence="8" id="KW-1185">Reference proteome</keyword>
<evidence type="ECO:0000256" key="1">
    <source>
        <dbReference type="ARBA" id="ARBA00004496"/>
    </source>
</evidence>
<gene>
    <name evidence="7" type="ORF">BCR35DRAFT_356232</name>
</gene>
<feature type="region of interest" description="Disordered" evidence="6">
    <location>
        <begin position="608"/>
        <end position="639"/>
    </location>
</feature>
<keyword evidence="4" id="KW-0677">Repeat</keyword>
<feature type="coiled-coil region" evidence="5">
    <location>
        <begin position="1206"/>
        <end position="1248"/>
    </location>
</feature>
<feature type="compositionally biased region" description="Low complexity" evidence="6">
    <location>
        <begin position="305"/>
        <end position="339"/>
    </location>
</feature>
<comment type="subcellular location">
    <subcellularLocation>
        <location evidence="1">Cytoplasm</location>
    </subcellularLocation>
</comment>
<dbReference type="PANTHER" id="PTHR15598">
    <property type="entry name" value="ENHANCER OF MRNA-DECAPPING PROTEIN 4"/>
    <property type="match status" value="1"/>
</dbReference>
<dbReference type="PANTHER" id="PTHR15598:SF5">
    <property type="entry name" value="ENHANCER OF MRNA-DECAPPING PROTEIN 4"/>
    <property type="match status" value="1"/>
</dbReference>
<reference evidence="7 8" key="1">
    <citation type="submission" date="2016-07" db="EMBL/GenBank/DDBJ databases">
        <title>Pervasive Adenine N6-methylation of Active Genes in Fungi.</title>
        <authorList>
            <consortium name="DOE Joint Genome Institute"/>
            <person name="Mondo S.J."/>
            <person name="Dannebaum R.O."/>
            <person name="Kuo R.C."/>
            <person name="Labutti K."/>
            <person name="Haridas S."/>
            <person name="Kuo A."/>
            <person name="Salamov A."/>
            <person name="Ahrendt S.R."/>
            <person name="Lipzen A."/>
            <person name="Sullivan W."/>
            <person name="Andreopoulos W.B."/>
            <person name="Clum A."/>
            <person name="Lindquist E."/>
            <person name="Daum C."/>
            <person name="Ramamoorthy G.K."/>
            <person name="Gryganskyi A."/>
            <person name="Culley D."/>
            <person name="Magnuson J.K."/>
            <person name="James T.Y."/>
            <person name="O'Malley M.A."/>
            <person name="Stajich J.E."/>
            <person name="Spatafora J.W."/>
            <person name="Visel A."/>
            <person name="Grigoriev I.V."/>
        </authorList>
    </citation>
    <scope>NUCLEOTIDE SEQUENCE [LARGE SCALE GENOMIC DNA]</scope>
    <source>
        <strain evidence="7 8">62-1032</strain>
    </source>
</reference>